<reference evidence="1 2" key="1">
    <citation type="submission" date="2017-09" db="EMBL/GenBank/DDBJ databases">
        <title>Complete genome sequence of Janthinobacterium svalbardensis PAMC 27463.</title>
        <authorList>
            <person name="Cho Y.-J."/>
            <person name="Cho A."/>
            <person name="Kim O.-S."/>
            <person name="Lee J.-I."/>
        </authorList>
    </citation>
    <scope>NUCLEOTIDE SEQUENCE [LARGE SCALE GENOMIC DNA]</scope>
    <source>
        <strain evidence="1 2">PAMC 27463</strain>
    </source>
</reference>
<organism evidence="1 2">
    <name type="scientific">Janthinobacterium svalbardensis</name>
    <dbReference type="NCBI Taxonomy" id="368607"/>
    <lineage>
        <taxon>Bacteria</taxon>
        <taxon>Pseudomonadati</taxon>
        <taxon>Pseudomonadota</taxon>
        <taxon>Betaproteobacteria</taxon>
        <taxon>Burkholderiales</taxon>
        <taxon>Oxalobacteraceae</taxon>
        <taxon>Janthinobacterium</taxon>
    </lineage>
</organism>
<protein>
    <recommendedName>
        <fullName evidence="3">Ferritin-like domain-containing protein</fullName>
    </recommendedName>
</protein>
<evidence type="ECO:0000313" key="2">
    <source>
        <dbReference type="Proteomes" id="UP000218437"/>
    </source>
</evidence>
<dbReference type="AlphaFoldDB" id="A0A290WSH8"/>
<name>A0A290WSH8_9BURK</name>
<dbReference type="RefSeq" id="WP_096234001.1">
    <property type="nucleotide sequence ID" value="NZ_CP023422.1"/>
</dbReference>
<sequence length="243" mass="26800">MRLHADGWPLPARLAAPPLRGLPAMQARWVDSIKRAALRQLHASVAGERLLLRIYLIGEESSEIALQSDLLGQPPAWLARQMEKHLADERHHASLFAAALTARGGIAPMPLSARPDALTLRKIAQWRTLAHRYATSFSAGHLIPAFAIGLCAEQTFTRVLRRHCALIGAVHPLYPLLVGVLSDEERHVRLCQHTLTRLVLPSEHGSLASLLDEIRAIDRAWGVSSALIMYLAGAALRLWPVRP</sequence>
<dbReference type="Gene3D" id="1.20.1260.10">
    <property type="match status" value="1"/>
</dbReference>
<accession>A0A290WSH8</accession>
<proteinExistence type="predicted"/>
<keyword evidence="2" id="KW-1185">Reference proteome</keyword>
<evidence type="ECO:0000313" key="1">
    <source>
        <dbReference type="EMBL" id="ATD59840.1"/>
    </source>
</evidence>
<dbReference type="EMBL" id="CP023422">
    <property type="protein sequence ID" value="ATD59840.1"/>
    <property type="molecule type" value="Genomic_DNA"/>
</dbReference>
<gene>
    <name evidence="1" type="ORF">CNX70_06285</name>
</gene>
<dbReference type="InterPro" id="IPR009078">
    <property type="entry name" value="Ferritin-like_SF"/>
</dbReference>
<dbReference type="SUPFAM" id="SSF47240">
    <property type="entry name" value="Ferritin-like"/>
    <property type="match status" value="1"/>
</dbReference>
<dbReference type="KEGG" id="jsv:CNX70_06285"/>
<dbReference type="InterPro" id="IPR012347">
    <property type="entry name" value="Ferritin-like"/>
</dbReference>
<evidence type="ECO:0008006" key="3">
    <source>
        <dbReference type="Google" id="ProtNLM"/>
    </source>
</evidence>
<dbReference type="Proteomes" id="UP000218437">
    <property type="component" value="Chromosome"/>
</dbReference>